<dbReference type="PANTHER" id="PTHR42919">
    <property type="entry name" value="N-ALPHA-ACETYLTRANSFERASE"/>
    <property type="match status" value="1"/>
</dbReference>
<evidence type="ECO:0000313" key="5">
    <source>
        <dbReference type="Proteomes" id="UP001589590"/>
    </source>
</evidence>
<dbReference type="SUPFAM" id="SSF55729">
    <property type="entry name" value="Acyl-CoA N-acyltransferases (Nat)"/>
    <property type="match status" value="1"/>
</dbReference>
<dbReference type="Proteomes" id="UP001589590">
    <property type="component" value="Unassembled WGS sequence"/>
</dbReference>
<feature type="domain" description="N-acetyltransferase" evidence="3">
    <location>
        <begin position="2"/>
        <end position="171"/>
    </location>
</feature>
<dbReference type="InterPro" id="IPR016181">
    <property type="entry name" value="Acyl_CoA_acyltransferase"/>
</dbReference>
<reference evidence="4 5" key="1">
    <citation type="submission" date="2024-09" db="EMBL/GenBank/DDBJ databases">
        <authorList>
            <person name="Sun Q."/>
            <person name="Mori K."/>
        </authorList>
    </citation>
    <scope>NUCLEOTIDE SEQUENCE [LARGE SCALE GENOMIC DNA]</scope>
    <source>
        <strain evidence="4 5">CECT 8300</strain>
    </source>
</reference>
<sequence length="171" mass="19839">MFKIEKATTNEAQLIAEIGRQSFLESHGHSASEDDIKNFVDKTYQEKAIAEEFKNENVQYYIISYEDKIAGFSKIEINALSPWIDEAAVTKLDRLYLLEAFHGKKLGVALFNFIIETSKQHNQKGIWLAVWVENLKAIKFYTKNEFKIVGNYDFKLSDTRSNPNHIMFKAY</sequence>
<protein>
    <submittedName>
        <fullName evidence="4">GNAT family N-acetyltransferase</fullName>
    </submittedName>
</protein>
<dbReference type="EMBL" id="JBHMFA010000017">
    <property type="protein sequence ID" value="MFB9106513.1"/>
    <property type="molecule type" value="Genomic_DNA"/>
</dbReference>
<organism evidence="4 5">
    <name type="scientific">Algibacter miyuki</name>
    <dbReference type="NCBI Taxonomy" id="1306933"/>
    <lineage>
        <taxon>Bacteria</taxon>
        <taxon>Pseudomonadati</taxon>
        <taxon>Bacteroidota</taxon>
        <taxon>Flavobacteriia</taxon>
        <taxon>Flavobacteriales</taxon>
        <taxon>Flavobacteriaceae</taxon>
        <taxon>Algibacter</taxon>
    </lineage>
</organism>
<keyword evidence="2" id="KW-0012">Acyltransferase</keyword>
<accession>A0ABV5H3Z6</accession>
<comment type="caution">
    <text evidence="4">The sequence shown here is derived from an EMBL/GenBank/DDBJ whole genome shotgun (WGS) entry which is preliminary data.</text>
</comment>
<proteinExistence type="predicted"/>
<dbReference type="Gene3D" id="3.40.630.30">
    <property type="match status" value="1"/>
</dbReference>
<evidence type="ECO:0000256" key="2">
    <source>
        <dbReference type="ARBA" id="ARBA00023315"/>
    </source>
</evidence>
<gene>
    <name evidence="4" type="ORF">ACFFU1_16515</name>
</gene>
<evidence type="ECO:0000313" key="4">
    <source>
        <dbReference type="EMBL" id="MFB9106513.1"/>
    </source>
</evidence>
<dbReference type="RefSeq" id="WP_290270534.1">
    <property type="nucleotide sequence ID" value="NZ_JAUFQP010000010.1"/>
</dbReference>
<dbReference type="PANTHER" id="PTHR42919:SF8">
    <property type="entry name" value="N-ALPHA-ACETYLTRANSFERASE 50"/>
    <property type="match status" value="1"/>
</dbReference>
<keyword evidence="5" id="KW-1185">Reference proteome</keyword>
<dbReference type="InterPro" id="IPR000182">
    <property type="entry name" value="GNAT_dom"/>
</dbReference>
<dbReference type="PROSITE" id="PS51186">
    <property type="entry name" value="GNAT"/>
    <property type="match status" value="1"/>
</dbReference>
<keyword evidence="1" id="KW-0808">Transferase</keyword>
<dbReference type="InterPro" id="IPR051556">
    <property type="entry name" value="N-term/lysine_N-AcTrnsfr"/>
</dbReference>
<evidence type="ECO:0000256" key="1">
    <source>
        <dbReference type="ARBA" id="ARBA00022679"/>
    </source>
</evidence>
<dbReference type="Pfam" id="PF00583">
    <property type="entry name" value="Acetyltransf_1"/>
    <property type="match status" value="1"/>
</dbReference>
<name>A0ABV5H3Z6_9FLAO</name>
<evidence type="ECO:0000259" key="3">
    <source>
        <dbReference type="PROSITE" id="PS51186"/>
    </source>
</evidence>